<dbReference type="OrthoDB" id="5292315at2"/>
<dbReference type="RefSeq" id="WP_132319055.1">
    <property type="nucleotide sequence ID" value="NZ_FWZT01000008.1"/>
</dbReference>
<accession>A0A1Y6BS21</accession>
<dbReference type="EMBL" id="FWZT01000008">
    <property type="protein sequence ID" value="SMF25126.1"/>
    <property type="molecule type" value="Genomic_DNA"/>
</dbReference>
<dbReference type="AlphaFoldDB" id="A0A1Y6BS21"/>
<reference evidence="2" key="1">
    <citation type="submission" date="2017-04" db="EMBL/GenBank/DDBJ databases">
        <authorList>
            <person name="Varghese N."/>
            <person name="Submissions S."/>
        </authorList>
    </citation>
    <scope>NUCLEOTIDE SEQUENCE [LARGE SCALE GENOMIC DNA]</scope>
    <source>
        <strain evidence="2">RKEM611</strain>
    </source>
</reference>
<dbReference type="Gene3D" id="1.10.287.500">
    <property type="entry name" value="Helix hairpin bin"/>
    <property type="match status" value="1"/>
</dbReference>
<sequence length="179" mass="20390">MTMAAQTLVEKYLEFTKDSLNWCAKESEESTSKVSNAIDSLLKDTARVSELSTESLTAIEGLHAKLKVHFESGASVEDLIKTLQELANDHDEIKNVIHPIIESLQFQDRLRQNLENIEKMIPCWLKHRQAVPEGASAEQLRAFGENLLNCTTMKEERDYVRGHIDGLKEEEEKESVMLF</sequence>
<keyword evidence="2" id="KW-1185">Reference proteome</keyword>
<evidence type="ECO:0000313" key="2">
    <source>
        <dbReference type="Proteomes" id="UP000192907"/>
    </source>
</evidence>
<gene>
    <name evidence="1" type="ORF">SAMN06296036_10840</name>
</gene>
<dbReference type="SUPFAM" id="SSF75708">
    <property type="entry name" value="Chemotaxis phosphatase CheZ"/>
    <property type="match status" value="1"/>
</dbReference>
<dbReference type="Proteomes" id="UP000192907">
    <property type="component" value="Unassembled WGS sequence"/>
</dbReference>
<protein>
    <submittedName>
        <fullName evidence="1">Uncharacterized protein</fullName>
    </submittedName>
</protein>
<proteinExistence type="predicted"/>
<organism evidence="1 2">
    <name type="scientific">Pseudobacteriovorax antillogorgiicola</name>
    <dbReference type="NCBI Taxonomy" id="1513793"/>
    <lineage>
        <taxon>Bacteria</taxon>
        <taxon>Pseudomonadati</taxon>
        <taxon>Bdellovibrionota</taxon>
        <taxon>Oligoflexia</taxon>
        <taxon>Oligoflexales</taxon>
        <taxon>Pseudobacteriovoracaceae</taxon>
        <taxon>Pseudobacteriovorax</taxon>
    </lineage>
</organism>
<name>A0A1Y6BS21_9BACT</name>
<evidence type="ECO:0000313" key="1">
    <source>
        <dbReference type="EMBL" id="SMF25126.1"/>
    </source>
</evidence>